<feature type="transmembrane region" description="Helical" evidence="1">
    <location>
        <begin position="49"/>
        <end position="72"/>
    </location>
</feature>
<accession>A0AAD9LVQ2</accession>
<dbReference type="AlphaFoldDB" id="A0AAD9LVQ2"/>
<gene>
    <name evidence="2" type="ORF">LX32DRAFT_201672</name>
</gene>
<keyword evidence="1" id="KW-1133">Transmembrane helix</keyword>
<keyword evidence="1" id="KW-0812">Transmembrane</keyword>
<name>A0AAD9LVQ2_9PEZI</name>
<reference evidence="2" key="1">
    <citation type="submission" date="2021-06" db="EMBL/GenBank/DDBJ databases">
        <title>Comparative genomics, transcriptomics and evolutionary studies reveal genomic signatures of adaptation to plant cell wall in hemibiotrophic fungi.</title>
        <authorList>
            <consortium name="DOE Joint Genome Institute"/>
            <person name="Baroncelli R."/>
            <person name="Diaz J.F."/>
            <person name="Benocci T."/>
            <person name="Peng M."/>
            <person name="Battaglia E."/>
            <person name="Haridas S."/>
            <person name="Andreopoulos W."/>
            <person name="Labutti K."/>
            <person name="Pangilinan J."/>
            <person name="Floch G.L."/>
            <person name="Makela M.R."/>
            <person name="Henrissat B."/>
            <person name="Grigoriev I.V."/>
            <person name="Crouch J.A."/>
            <person name="De Vries R.P."/>
            <person name="Sukno S.A."/>
            <person name="Thon M.R."/>
        </authorList>
    </citation>
    <scope>NUCLEOTIDE SEQUENCE</scope>
    <source>
        <strain evidence="2">MAFF235873</strain>
    </source>
</reference>
<sequence length="157" mass="17334">MNVRPQGKGITGSGLFGEGLEWETGVGVCACDSESGFSHPASEKNKNCLLLPLCASAVWFCLFFFFPLVPLFGGRPADTSQKTKGFLLSTVFPTVHTYGKGTRCLSERGAGIGVQYAVSCRVMRPNKACLLIRTYLWYIAMVGRRQRPTYVSRVRPW</sequence>
<dbReference type="Proteomes" id="UP001232148">
    <property type="component" value="Unassembled WGS sequence"/>
</dbReference>
<keyword evidence="1" id="KW-0472">Membrane</keyword>
<evidence type="ECO:0000313" key="3">
    <source>
        <dbReference type="Proteomes" id="UP001232148"/>
    </source>
</evidence>
<organism evidence="2 3">
    <name type="scientific">Colletotrichum zoysiae</name>
    <dbReference type="NCBI Taxonomy" id="1216348"/>
    <lineage>
        <taxon>Eukaryota</taxon>
        <taxon>Fungi</taxon>
        <taxon>Dikarya</taxon>
        <taxon>Ascomycota</taxon>
        <taxon>Pezizomycotina</taxon>
        <taxon>Sordariomycetes</taxon>
        <taxon>Hypocreomycetidae</taxon>
        <taxon>Glomerellales</taxon>
        <taxon>Glomerellaceae</taxon>
        <taxon>Colletotrichum</taxon>
        <taxon>Colletotrichum graminicola species complex</taxon>
    </lineage>
</organism>
<keyword evidence="3" id="KW-1185">Reference proteome</keyword>
<dbReference type="EMBL" id="MU843048">
    <property type="protein sequence ID" value="KAK2022332.1"/>
    <property type="molecule type" value="Genomic_DNA"/>
</dbReference>
<evidence type="ECO:0000313" key="2">
    <source>
        <dbReference type="EMBL" id="KAK2022332.1"/>
    </source>
</evidence>
<evidence type="ECO:0000256" key="1">
    <source>
        <dbReference type="SAM" id="Phobius"/>
    </source>
</evidence>
<protein>
    <submittedName>
        <fullName evidence="2">Uncharacterized protein</fullName>
    </submittedName>
</protein>
<comment type="caution">
    <text evidence="2">The sequence shown here is derived from an EMBL/GenBank/DDBJ whole genome shotgun (WGS) entry which is preliminary data.</text>
</comment>
<proteinExistence type="predicted"/>